<keyword evidence="5 11" id="KW-0812">Transmembrane</keyword>
<dbReference type="SMART" id="SM00665">
    <property type="entry name" value="B561"/>
    <property type="match status" value="1"/>
</dbReference>
<evidence type="ECO:0000256" key="1">
    <source>
        <dbReference type="ARBA" id="ARBA00001970"/>
    </source>
</evidence>
<evidence type="ECO:0000256" key="7">
    <source>
        <dbReference type="ARBA" id="ARBA00022982"/>
    </source>
</evidence>
<keyword evidence="6" id="KW-0479">Metal-binding</keyword>
<evidence type="ECO:0000313" key="13">
    <source>
        <dbReference type="EMBL" id="CAD7703573.1"/>
    </source>
</evidence>
<evidence type="ECO:0000256" key="4">
    <source>
        <dbReference type="ARBA" id="ARBA00022617"/>
    </source>
</evidence>
<dbReference type="GO" id="GO:0140575">
    <property type="term" value="F:transmembrane monodehydroascorbate reductase activity"/>
    <property type="evidence" value="ECO:0007669"/>
    <property type="project" value="InterPro"/>
</dbReference>
<reference evidence="13" key="1">
    <citation type="submission" date="2020-12" db="EMBL/GenBank/DDBJ databases">
        <authorList>
            <person name="Iha C."/>
        </authorList>
    </citation>
    <scope>NUCLEOTIDE SEQUENCE</scope>
</reference>
<organism evidence="13 14">
    <name type="scientific">Ostreobium quekettii</name>
    <dbReference type="NCBI Taxonomy" id="121088"/>
    <lineage>
        <taxon>Eukaryota</taxon>
        <taxon>Viridiplantae</taxon>
        <taxon>Chlorophyta</taxon>
        <taxon>core chlorophytes</taxon>
        <taxon>Ulvophyceae</taxon>
        <taxon>TCBD clade</taxon>
        <taxon>Bryopsidales</taxon>
        <taxon>Ostreobineae</taxon>
        <taxon>Ostreobiaceae</taxon>
        <taxon>Ostreobium</taxon>
    </lineage>
</organism>
<name>A0A8S1JD73_9CHLO</name>
<evidence type="ECO:0000256" key="10">
    <source>
        <dbReference type="ARBA" id="ARBA00023136"/>
    </source>
</evidence>
<comment type="cofactor">
    <cofactor evidence="1">
        <name>heme b</name>
        <dbReference type="ChEBI" id="CHEBI:60344"/>
    </cofactor>
</comment>
<dbReference type="CDD" id="cd08761">
    <property type="entry name" value="Cyt_b561_CYB561D2_like"/>
    <property type="match status" value="1"/>
</dbReference>
<feature type="transmembrane region" description="Helical" evidence="11">
    <location>
        <begin position="71"/>
        <end position="89"/>
    </location>
</feature>
<evidence type="ECO:0000259" key="12">
    <source>
        <dbReference type="PROSITE" id="PS50939"/>
    </source>
</evidence>
<protein>
    <recommendedName>
        <fullName evidence="12">Cytochrome b561 domain-containing protein</fullName>
    </recommendedName>
</protein>
<evidence type="ECO:0000256" key="8">
    <source>
        <dbReference type="ARBA" id="ARBA00022989"/>
    </source>
</evidence>
<evidence type="ECO:0000256" key="2">
    <source>
        <dbReference type="ARBA" id="ARBA00004141"/>
    </source>
</evidence>
<keyword evidence="10 11" id="KW-0472">Membrane</keyword>
<evidence type="ECO:0000256" key="5">
    <source>
        <dbReference type="ARBA" id="ARBA00022692"/>
    </source>
</evidence>
<dbReference type="PROSITE" id="PS50939">
    <property type="entry name" value="CYTOCHROME_B561"/>
    <property type="match status" value="1"/>
</dbReference>
<feature type="transmembrane region" description="Helical" evidence="11">
    <location>
        <begin position="109"/>
        <end position="129"/>
    </location>
</feature>
<gene>
    <name evidence="13" type="ORF">OSTQU699_LOCUS8930</name>
</gene>
<keyword evidence="4" id="KW-0349">Heme</keyword>
<dbReference type="GO" id="GO:0016020">
    <property type="term" value="C:membrane"/>
    <property type="evidence" value="ECO:0007669"/>
    <property type="project" value="UniProtKB-SubCell"/>
</dbReference>
<comment type="caution">
    <text evidence="13">The sequence shown here is derived from an EMBL/GenBank/DDBJ whole genome shotgun (WGS) entry which is preliminary data.</text>
</comment>
<keyword evidence="9" id="KW-0408">Iron</keyword>
<feature type="transmembrane region" description="Helical" evidence="11">
    <location>
        <begin position="174"/>
        <end position="193"/>
    </location>
</feature>
<evidence type="ECO:0000256" key="3">
    <source>
        <dbReference type="ARBA" id="ARBA00022448"/>
    </source>
</evidence>
<feature type="transmembrane region" description="Helical" evidence="11">
    <location>
        <begin position="29"/>
        <end position="50"/>
    </location>
</feature>
<evidence type="ECO:0000256" key="11">
    <source>
        <dbReference type="SAM" id="Phobius"/>
    </source>
</evidence>
<dbReference type="EMBL" id="CAJHUC010002307">
    <property type="protein sequence ID" value="CAD7703573.1"/>
    <property type="molecule type" value="Genomic_DNA"/>
</dbReference>
<keyword evidence="14" id="KW-1185">Reference proteome</keyword>
<comment type="subcellular location">
    <subcellularLocation>
        <location evidence="2">Membrane</location>
        <topology evidence="2">Multi-pass membrane protein</topology>
    </subcellularLocation>
</comment>
<keyword evidence="7" id="KW-0249">Electron transport</keyword>
<evidence type="ECO:0000256" key="6">
    <source>
        <dbReference type="ARBA" id="ARBA00022723"/>
    </source>
</evidence>
<evidence type="ECO:0000313" key="14">
    <source>
        <dbReference type="Proteomes" id="UP000708148"/>
    </source>
</evidence>
<dbReference type="OrthoDB" id="432881at2759"/>
<evidence type="ECO:0000256" key="9">
    <source>
        <dbReference type="ARBA" id="ARBA00023004"/>
    </source>
</evidence>
<dbReference type="Pfam" id="PF03188">
    <property type="entry name" value="Cytochrom_B561"/>
    <property type="match status" value="1"/>
</dbReference>
<accession>A0A8S1JD73</accession>
<dbReference type="Gene3D" id="1.20.120.1770">
    <property type="match status" value="1"/>
</dbReference>
<feature type="transmembrane region" description="Helical" evidence="11">
    <location>
        <begin position="150"/>
        <end position="168"/>
    </location>
</feature>
<dbReference type="InterPro" id="IPR045150">
    <property type="entry name" value="CYB561D1/2"/>
</dbReference>
<dbReference type="AlphaFoldDB" id="A0A8S1JD73"/>
<dbReference type="PANTHER" id="PTHR15422">
    <property type="entry name" value="OS05G0565100 PROTEIN"/>
    <property type="match status" value="1"/>
</dbReference>
<sequence length="214" mass="23530">MADLVGLAAHGLGALTSLSLVLVLFDWSLFAYHPTCMAIGYLLLMCEGILEAVGFRSLEGDRRVAAITRHMWWQVSAVVCVGAGFGAIYANKVAHGKEHFLSRHAKVGLATLIFTALAPLIGAASFKSLGIFETLPMWLQQRVKWIHRNVGTVVWVSSLLTIELALTHHAVQKGAFTTFWQGSVVVLGLIVMLKMRQRPTKFPTNIPTHKEVQQ</sequence>
<dbReference type="Proteomes" id="UP000708148">
    <property type="component" value="Unassembled WGS sequence"/>
</dbReference>
<dbReference type="PANTHER" id="PTHR15422:SF45">
    <property type="entry name" value="CYTOCHROME B561 DOMAIN-CONTAINING PROTEIN"/>
    <property type="match status" value="1"/>
</dbReference>
<feature type="domain" description="Cytochrome b561" evidence="12">
    <location>
        <begin position="1"/>
        <end position="203"/>
    </location>
</feature>
<keyword evidence="3" id="KW-0813">Transport</keyword>
<keyword evidence="8 11" id="KW-1133">Transmembrane helix</keyword>
<dbReference type="GO" id="GO:0046872">
    <property type="term" value="F:metal ion binding"/>
    <property type="evidence" value="ECO:0007669"/>
    <property type="project" value="UniProtKB-KW"/>
</dbReference>
<dbReference type="InterPro" id="IPR006593">
    <property type="entry name" value="Cyt_b561/ferric_Rdtase_TM"/>
</dbReference>
<proteinExistence type="predicted"/>